<feature type="region of interest" description="Disordered" evidence="5">
    <location>
        <begin position="1"/>
        <end position="20"/>
    </location>
</feature>
<feature type="compositionally biased region" description="Polar residues" evidence="5">
    <location>
        <begin position="471"/>
        <end position="482"/>
    </location>
</feature>
<name>A0A7S3QD11_9STRA</name>
<keyword evidence="2" id="KW-0238">DNA-binding</keyword>
<dbReference type="GO" id="GO:0005634">
    <property type="term" value="C:nucleus"/>
    <property type="evidence" value="ECO:0007669"/>
    <property type="project" value="UniProtKB-SubCell"/>
</dbReference>
<dbReference type="Pfam" id="PF00447">
    <property type="entry name" value="HSF_DNA-bind"/>
    <property type="match status" value="1"/>
</dbReference>
<feature type="compositionally biased region" description="Polar residues" evidence="5">
    <location>
        <begin position="564"/>
        <end position="575"/>
    </location>
</feature>
<proteinExistence type="inferred from homology"/>
<feature type="compositionally biased region" description="Basic and acidic residues" evidence="5">
    <location>
        <begin position="1"/>
        <end position="15"/>
    </location>
</feature>
<evidence type="ECO:0000256" key="5">
    <source>
        <dbReference type="SAM" id="MobiDB-lite"/>
    </source>
</evidence>
<dbReference type="EMBL" id="HBIO01023937">
    <property type="protein sequence ID" value="CAE0473549.1"/>
    <property type="molecule type" value="Transcribed_RNA"/>
</dbReference>
<accession>A0A7S3QD11</accession>
<dbReference type="PRINTS" id="PR00056">
    <property type="entry name" value="HSFDOMAIN"/>
</dbReference>
<evidence type="ECO:0000256" key="1">
    <source>
        <dbReference type="ARBA" id="ARBA00004123"/>
    </source>
</evidence>
<dbReference type="SMART" id="SM00415">
    <property type="entry name" value="HSF"/>
    <property type="match status" value="1"/>
</dbReference>
<evidence type="ECO:0000313" key="7">
    <source>
        <dbReference type="EMBL" id="CAE0473549.1"/>
    </source>
</evidence>
<feature type="compositionally biased region" description="Low complexity" evidence="5">
    <location>
        <begin position="452"/>
        <end position="470"/>
    </location>
</feature>
<dbReference type="FunFam" id="1.10.10.10:FF:000479">
    <property type="entry name" value="Predicted protein"/>
    <property type="match status" value="1"/>
</dbReference>
<feature type="compositionally biased region" description="Polar residues" evidence="5">
    <location>
        <begin position="429"/>
        <end position="451"/>
    </location>
</feature>
<evidence type="ECO:0000256" key="4">
    <source>
        <dbReference type="RuleBase" id="RU004020"/>
    </source>
</evidence>
<dbReference type="GO" id="GO:0043565">
    <property type="term" value="F:sequence-specific DNA binding"/>
    <property type="evidence" value="ECO:0007669"/>
    <property type="project" value="InterPro"/>
</dbReference>
<evidence type="ECO:0000256" key="2">
    <source>
        <dbReference type="ARBA" id="ARBA00023125"/>
    </source>
</evidence>
<dbReference type="AlphaFoldDB" id="A0A7S3QD11"/>
<keyword evidence="3" id="KW-0539">Nucleus</keyword>
<protein>
    <recommendedName>
        <fullName evidence="6">HSF-type DNA-binding domain-containing protein</fullName>
    </recommendedName>
</protein>
<dbReference type="InterPro" id="IPR000232">
    <property type="entry name" value="HSF_DNA-bd"/>
</dbReference>
<dbReference type="InterPro" id="IPR036388">
    <property type="entry name" value="WH-like_DNA-bd_sf"/>
</dbReference>
<comment type="subcellular location">
    <subcellularLocation>
        <location evidence="1">Nucleus</location>
    </subcellularLocation>
</comment>
<sequence length="612" mass="65668">MESDGHRSFTMDEKSAASAIAGWKRPANEIASTADSSSLAPHQFRASVQSETNGLTGLNGKTLEVEVSRDGSSDMEPNRKVAKTSHQHQSNVVPTVHMNNVAMVYGPKIPYVSRVSSDLNTALPPVTTAAIATATAAMSLQRGNSNSSNRTNVEDDKIPRELLPAPFFNYRDFSLDPDDDPLTPLTPISRVPNFPAKMHAILSRPDLADVVTWLPHGRSWRVVKPRAFEISVIPTYFEHAKFSSFIRQANGWGFRRITKGKDRNSYYHELFLRGLPHLCKRMKRPGVSKKTAIGAKHEPDFYEISAMHPVPEKAETGYNIMLPSTIMGGPKARMPVGVDHTGVGNGIGINNHQHQLPPDASKGLGLSSNSNIAAGTSLPVPSSKFPHQSIQQLSALEYQRRMLYHQRQLPQMQGLNVPSSFVPIPSVLSTSASPPLRSTQGIPASTQHQRMSTASLLPPSGPAASSLRGSQGNTTSNQQQRMNVSAASMMPPPQAPSMQHTFNTLASQHLNQLTASNRPGGGSQALSIDPTSQFAAGFAAAAATFAPHFQFALNQAIAANTATVQRGTQQSQGENRTPAAAGPPRGNSAIDTSSHNITSTTLANAKGTSGLD</sequence>
<evidence type="ECO:0000256" key="3">
    <source>
        <dbReference type="ARBA" id="ARBA00023242"/>
    </source>
</evidence>
<feature type="region of interest" description="Disordered" evidence="5">
    <location>
        <begin position="564"/>
        <end position="612"/>
    </location>
</feature>
<dbReference type="Gene3D" id="1.10.10.10">
    <property type="entry name" value="Winged helix-like DNA-binding domain superfamily/Winged helix DNA-binding domain"/>
    <property type="match status" value="1"/>
</dbReference>
<evidence type="ECO:0000259" key="6">
    <source>
        <dbReference type="SMART" id="SM00415"/>
    </source>
</evidence>
<feature type="region of interest" description="Disordered" evidence="5">
    <location>
        <begin position="429"/>
        <end position="482"/>
    </location>
</feature>
<reference evidence="7" key="1">
    <citation type="submission" date="2021-01" db="EMBL/GenBank/DDBJ databases">
        <authorList>
            <person name="Corre E."/>
            <person name="Pelletier E."/>
            <person name="Niang G."/>
            <person name="Scheremetjew M."/>
            <person name="Finn R."/>
            <person name="Kale V."/>
            <person name="Holt S."/>
            <person name="Cochrane G."/>
            <person name="Meng A."/>
            <person name="Brown T."/>
            <person name="Cohen L."/>
        </authorList>
    </citation>
    <scope>NUCLEOTIDE SEQUENCE</scope>
    <source>
        <strain evidence="7">MM31A-1</strain>
    </source>
</reference>
<organism evidence="7">
    <name type="scientific">Chaetoceros debilis</name>
    <dbReference type="NCBI Taxonomy" id="122233"/>
    <lineage>
        <taxon>Eukaryota</taxon>
        <taxon>Sar</taxon>
        <taxon>Stramenopiles</taxon>
        <taxon>Ochrophyta</taxon>
        <taxon>Bacillariophyta</taxon>
        <taxon>Coscinodiscophyceae</taxon>
        <taxon>Chaetocerotophycidae</taxon>
        <taxon>Chaetocerotales</taxon>
        <taxon>Chaetocerotaceae</taxon>
        <taxon>Chaetoceros</taxon>
    </lineage>
</organism>
<dbReference type="PANTHER" id="PTHR10015:SF206">
    <property type="entry name" value="HSF-TYPE DNA-BINDING DOMAIN-CONTAINING PROTEIN"/>
    <property type="match status" value="1"/>
</dbReference>
<feature type="compositionally biased region" description="Polar residues" evidence="5">
    <location>
        <begin position="589"/>
        <end position="612"/>
    </location>
</feature>
<feature type="compositionally biased region" description="Basic and acidic residues" evidence="5">
    <location>
        <begin position="67"/>
        <end position="79"/>
    </location>
</feature>
<feature type="domain" description="HSF-type DNA-binding" evidence="6">
    <location>
        <begin position="190"/>
        <end position="285"/>
    </location>
</feature>
<dbReference type="InterPro" id="IPR036390">
    <property type="entry name" value="WH_DNA-bd_sf"/>
</dbReference>
<dbReference type="GO" id="GO:0003700">
    <property type="term" value="F:DNA-binding transcription factor activity"/>
    <property type="evidence" value="ECO:0007669"/>
    <property type="project" value="InterPro"/>
</dbReference>
<feature type="region of interest" description="Disordered" evidence="5">
    <location>
        <begin position="67"/>
        <end position="89"/>
    </location>
</feature>
<dbReference type="SUPFAM" id="SSF46785">
    <property type="entry name" value="Winged helix' DNA-binding domain"/>
    <property type="match status" value="1"/>
</dbReference>
<comment type="similarity">
    <text evidence="4">Belongs to the HSF family.</text>
</comment>
<dbReference type="PANTHER" id="PTHR10015">
    <property type="entry name" value="HEAT SHOCK TRANSCRIPTION FACTOR"/>
    <property type="match status" value="1"/>
</dbReference>
<gene>
    <name evidence="7" type="ORF">CDEB00056_LOCUS18402</name>
</gene>